<evidence type="ECO:0000313" key="2">
    <source>
        <dbReference type="Proteomes" id="UP000823485"/>
    </source>
</evidence>
<comment type="caution">
    <text evidence="1">The sequence shown here is derived from an EMBL/GenBank/DDBJ whole genome shotgun (WGS) entry which is preliminary data.</text>
</comment>
<accession>A0ABS2REY8</accession>
<gene>
    <name evidence="1" type="ORF">JOC94_004461</name>
</gene>
<evidence type="ECO:0000313" key="1">
    <source>
        <dbReference type="EMBL" id="MBM7717433.1"/>
    </source>
</evidence>
<dbReference type="EMBL" id="JAFBFH010000047">
    <property type="protein sequence ID" value="MBM7717433.1"/>
    <property type="molecule type" value="Genomic_DNA"/>
</dbReference>
<evidence type="ECO:0008006" key="3">
    <source>
        <dbReference type="Google" id="ProtNLM"/>
    </source>
</evidence>
<protein>
    <recommendedName>
        <fullName evidence="3">Fur-regulated basic protein FbpA</fullName>
    </recommendedName>
</protein>
<reference evidence="1 2" key="1">
    <citation type="submission" date="2021-01" db="EMBL/GenBank/DDBJ databases">
        <title>Genomic Encyclopedia of Type Strains, Phase IV (KMG-IV): sequencing the most valuable type-strain genomes for metagenomic binning, comparative biology and taxonomic classification.</title>
        <authorList>
            <person name="Goeker M."/>
        </authorList>
    </citation>
    <scope>NUCLEOTIDE SEQUENCE [LARGE SCALE GENOMIC DNA]</scope>
    <source>
        <strain evidence="1 2">DSM 105453</strain>
    </source>
</reference>
<dbReference type="RefSeq" id="WP_205180311.1">
    <property type="nucleotide sequence ID" value="NZ_JAFBFH010000047.1"/>
</dbReference>
<organism evidence="1 2">
    <name type="scientific">Siminovitchia thermophila</name>
    <dbReference type="NCBI Taxonomy" id="1245522"/>
    <lineage>
        <taxon>Bacteria</taxon>
        <taxon>Bacillati</taxon>
        <taxon>Bacillota</taxon>
        <taxon>Bacilli</taxon>
        <taxon>Bacillales</taxon>
        <taxon>Bacillaceae</taxon>
        <taxon>Siminovitchia</taxon>
    </lineage>
</organism>
<sequence length="58" mass="6872">MAQAVKSRRKDLIAQLTAIRIMKKEDLLQLSLSELEKEYRNIHPHCGVDSIRWIRKKL</sequence>
<dbReference type="Proteomes" id="UP000823485">
    <property type="component" value="Unassembled WGS sequence"/>
</dbReference>
<dbReference type="Pfam" id="PF13076">
    <property type="entry name" value="Fur_reg_FbpA"/>
    <property type="match status" value="1"/>
</dbReference>
<dbReference type="InterPro" id="IPR025072">
    <property type="entry name" value="Fur_reg_FbpA"/>
</dbReference>
<proteinExistence type="predicted"/>
<name>A0ABS2REY8_9BACI</name>
<keyword evidence="2" id="KW-1185">Reference proteome</keyword>